<dbReference type="InterPro" id="IPR050490">
    <property type="entry name" value="Bact_solute-bd_prot1"/>
</dbReference>
<organism evidence="4 5">
    <name type="scientific">Microbacterium allomyrinae</name>
    <dbReference type="NCBI Taxonomy" id="2830666"/>
    <lineage>
        <taxon>Bacteria</taxon>
        <taxon>Bacillati</taxon>
        <taxon>Actinomycetota</taxon>
        <taxon>Actinomycetes</taxon>
        <taxon>Micrococcales</taxon>
        <taxon>Microbacteriaceae</taxon>
        <taxon>Microbacterium</taxon>
    </lineage>
</organism>
<dbReference type="PANTHER" id="PTHR43649:SF34">
    <property type="entry name" value="ABC TRANSPORTER PERIPLASMIC-BINDING PROTEIN YCJN-RELATED"/>
    <property type="match status" value="1"/>
</dbReference>
<dbReference type="SUPFAM" id="SSF53850">
    <property type="entry name" value="Periplasmic binding protein-like II"/>
    <property type="match status" value="1"/>
</dbReference>
<dbReference type="InterPro" id="IPR006311">
    <property type="entry name" value="TAT_signal"/>
</dbReference>
<dbReference type="AlphaFoldDB" id="A0A9X1S470"/>
<name>A0A9X1S470_9MICO</name>
<reference evidence="4" key="1">
    <citation type="submission" date="2021-04" db="EMBL/GenBank/DDBJ databases">
        <title>Microbacterium tenobrionis sp. nov. and Microbacterium allomyrinae sp. nov., isolated from larvae of Tenobrio molitor and Allomyrina dichotoma, respectively.</title>
        <authorList>
            <person name="Lee S.D."/>
        </authorList>
    </citation>
    <scope>NUCLEOTIDE SEQUENCE</scope>
    <source>
        <strain evidence="4">BWT-G7</strain>
    </source>
</reference>
<dbReference type="Proteomes" id="UP001139354">
    <property type="component" value="Unassembled WGS sequence"/>
</dbReference>
<dbReference type="Pfam" id="PF13416">
    <property type="entry name" value="SBP_bac_8"/>
    <property type="match status" value="1"/>
</dbReference>
<evidence type="ECO:0000256" key="2">
    <source>
        <dbReference type="ARBA" id="ARBA00022448"/>
    </source>
</evidence>
<dbReference type="EMBL" id="JAGTTN010000003">
    <property type="protein sequence ID" value="MCC2032760.1"/>
    <property type="molecule type" value="Genomic_DNA"/>
</dbReference>
<evidence type="ECO:0000256" key="3">
    <source>
        <dbReference type="ARBA" id="ARBA00022729"/>
    </source>
</evidence>
<dbReference type="InterPro" id="IPR006059">
    <property type="entry name" value="SBP"/>
</dbReference>
<evidence type="ECO:0000256" key="1">
    <source>
        <dbReference type="ARBA" id="ARBA00008520"/>
    </source>
</evidence>
<sequence length="434" mass="44860">MTAQLTRRDIFRYSAVGLGSLALAGIAAGCAPGGAGTTAPSASSGPVKATNFDFVSWGMSEEATKPALGASVNAFAKKDGITIETPSYPFNDYLNQLTLQVRGGQFAGAAQLDVAWLSSLAALGKLTDLGAKAEGRGYTDAALVAGQFDGAQLGLPWTIAAIGPITNTELFEKAGVSNAPATIEEFEESLRAVKGLGGGVIPYAASTKTAQLKDIIVWMQTFGSPIVEDGKVTIGDAESIAAVTWYKKLFDEGLIAADIDRAAARALFGQGRTAIYDDAPAGRAGVLKSASDPDLAAKMSPVARPVLKAGDTSQELLWGHLVVVVDGEGAGTAADFAQWLTSDPAQQISYFTALGLPPTTTEALESSAVTGNTFVNDFTTRITKDAKASPLWQYVQYAQMETAIAEQVQAVLVGSAAPKAAMKAAGEQVQALIG</sequence>
<comment type="similarity">
    <text evidence="1">Belongs to the bacterial solute-binding protein 1 family.</text>
</comment>
<dbReference type="RefSeq" id="WP_229384716.1">
    <property type="nucleotide sequence ID" value="NZ_JAGTTN010000003.1"/>
</dbReference>
<protein>
    <submittedName>
        <fullName evidence="4">Extracellular solute-binding protein</fullName>
    </submittedName>
</protein>
<keyword evidence="2" id="KW-0813">Transport</keyword>
<proteinExistence type="inferred from homology"/>
<dbReference type="PROSITE" id="PS51257">
    <property type="entry name" value="PROKAR_LIPOPROTEIN"/>
    <property type="match status" value="1"/>
</dbReference>
<evidence type="ECO:0000313" key="5">
    <source>
        <dbReference type="Proteomes" id="UP001139354"/>
    </source>
</evidence>
<keyword evidence="3" id="KW-0732">Signal</keyword>
<accession>A0A9X1S470</accession>
<comment type="caution">
    <text evidence="4">The sequence shown here is derived from an EMBL/GenBank/DDBJ whole genome shotgun (WGS) entry which is preliminary data.</text>
</comment>
<keyword evidence="5" id="KW-1185">Reference proteome</keyword>
<evidence type="ECO:0000313" key="4">
    <source>
        <dbReference type="EMBL" id="MCC2032760.1"/>
    </source>
</evidence>
<gene>
    <name evidence="4" type="ORF">KEC57_11270</name>
</gene>
<dbReference type="Gene3D" id="3.40.190.10">
    <property type="entry name" value="Periplasmic binding protein-like II"/>
    <property type="match status" value="1"/>
</dbReference>
<dbReference type="PANTHER" id="PTHR43649">
    <property type="entry name" value="ARABINOSE-BINDING PROTEIN-RELATED"/>
    <property type="match status" value="1"/>
</dbReference>
<dbReference type="PROSITE" id="PS51318">
    <property type="entry name" value="TAT"/>
    <property type="match status" value="1"/>
</dbReference>